<comment type="caution">
    <text evidence="2">The sequence shown here is derived from an EMBL/GenBank/DDBJ whole genome shotgun (WGS) entry which is preliminary data.</text>
</comment>
<keyword evidence="1" id="KW-1133">Transmembrane helix</keyword>
<evidence type="ECO:0000313" key="2">
    <source>
        <dbReference type="EMBL" id="KAH8033839.1"/>
    </source>
</evidence>
<reference evidence="2" key="1">
    <citation type="journal article" date="2020" name="Cell">
        <title>Large-Scale Comparative Analyses of Tick Genomes Elucidate Their Genetic Diversity and Vector Capacities.</title>
        <authorList>
            <consortium name="Tick Genome and Microbiome Consortium (TIGMIC)"/>
            <person name="Jia N."/>
            <person name="Wang J."/>
            <person name="Shi W."/>
            <person name="Du L."/>
            <person name="Sun Y."/>
            <person name="Zhan W."/>
            <person name="Jiang J.F."/>
            <person name="Wang Q."/>
            <person name="Zhang B."/>
            <person name="Ji P."/>
            <person name="Bell-Sakyi L."/>
            <person name="Cui X.M."/>
            <person name="Yuan T.T."/>
            <person name="Jiang B.G."/>
            <person name="Yang W.F."/>
            <person name="Lam T.T."/>
            <person name="Chang Q.C."/>
            <person name="Ding S.J."/>
            <person name="Wang X.J."/>
            <person name="Zhu J.G."/>
            <person name="Ruan X.D."/>
            <person name="Zhao L."/>
            <person name="Wei J.T."/>
            <person name="Ye R.Z."/>
            <person name="Que T.C."/>
            <person name="Du C.H."/>
            <person name="Zhou Y.H."/>
            <person name="Cheng J.X."/>
            <person name="Dai P.F."/>
            <person name="Guo W.B."/>
            <person name="Han X.H."/>
            <person name="Huang E.J."/>
            <person name="Li L.F."/>
            <person name="Wei W."/>
            <person name="Gao Y.C."/>
            <person name="Liu J.Z."/>
            <person name="Shao H.Z."/>
            <person name="Wang X."/>
            <person name="Wang C.C."/>
            <person name="Yang T.C."/>
            <person name="Huo Q.B."/>
            <person name="Li W."/>
            <person name="Chen H.Y."/>
            <person name="Chen S.E."/>
            <person name="Zhou L.G."/>
            <person name="Ni X.B."/>
            <person name="Tian J.H."/>
            <person name="Sheng Y."/>
            <person name="Liu T."/>
            <person name="Pan Y.S."/>
            <person name="Xia L.Y."/>
            <person name="Li J."/>
            <person name="Zhao F."/>
            <person name="Cao W.C."/>
        </authorList>
    </citation>
    <scope>NUCLEOTIDE SEQUENCE</scope>
    <source>
        <strain evidence="2">Rmic-2018</strain>
    </source>
</reference>
<dbReference type="Proteomes" id="UP000821866">
    <property type="component" value="Chromosome 2"/>
</dbReference>
<gene>
    <name evidence="2" type="ORF">HPB51_016611</name>
</gene>
<dbReference type="AlphaFoldDB" id="A0A9J6EHW2"/>
<sequence>MARLASWAESGLSSGTVPLVSVLATLCFLLVVAGGATWYRYRLRRRTRAGLPFWSIELREDKPAPAADYQNLEAASSKLVVQDEEATRLDKCSPVPTQRPCVGPEVCPNGAPCQ</sequence>
<evidence type="ECO:0000313" key="3">
    <source>
        <dbReference type="Proteomes" id="UP000821866"/>
    </source>
</evidence>
<evidence type="ECO:0000256" key="1">
    <source>
        <dbReference type="SAM" id="Phobius"/>
    </source>
</evidence>
<feature type="transmembrane region" description="Helical" evidence="1">
    <location>
        <begin position="20"/>
        <end position="39"/>
    </location>
</feature>
<proteinExistence type="predicted"/>
<name>A0A9J6EHW2_RHIMP</name>
<dbReference type="VEuPathDB" id="VectorBase:LOC119161480"/>
<protein>
    <submittedName>
        <fullName evidence="2">Uncharacterized protein</fullName>
    </submittedName>
</protein>
<accession>A0A9J6EHW2</accession>
<dbReference type="EMBL" id="JABSTU010000004">
    <property type="protein sequence ID" value="KAH8033839.1"/>
    <property type="molecule type" value="Genomic_DNA"/>
</dbReference>
<keyword evidence="1" id="KW-0472">Membrane</keyword>
<reference evidence="2" key="2">
    <citation type="submission" date="2021-09" db="EMBL/GenBank/DDBJ databases">
        <authorList>
            <person name="Jia N."/>
            <person name="Wang J."/>
            <person name="Shi W."/>
            <person name="Du L."/>
            <person name="Sun Y."/>
            <person name="Zhan W."/>
            <person name="Jiang J."/>
            <person name="Wang Q."/>
            <person name="Zhang B."/>
            <person name="Ji P."/>
            <person name="Sakyi L.B."/>
            <person name="Cui X."/>
            <person name="Yuan T."/>
            <person name="Jiang B."/>
            <person name="Yang W."/>
            <person name="Lam T.T.-Y."/>
            <person name="Chang Q."/>
            <person name="Ding S."/>
            <person name="Wang X."/>
            <person name="Zhu J."/>
            <person name="Ruan X."/>
            <person name="Zhao L."/>
            <person name="Wei J."/>
            <person name="Que T."/>
            <person name="Du C."/>
            <person name="Cheng J."/>
            <person name="Dai P."/>
            <person name="Han X."/>
            <person name="Huang E."/>
            <person name="Gao Y."/>
            <person name="Liu J."/>
            <person name="Shao H."/>
            <person name="Ye R."/>
            <person name="Li L."/>
            <person name="Wei W."/>
            <person name="Wang X."/>
            <person name="Wang C."/>
            <person name="Huo Q."/>
            <person name="Li W."/>
            <person name="Guo W."/>
            <person name="Chen H."/>
            <person name="Chen S."/>
            <person name="Zhou L."/>
            <person name="Zhou L."/>
            <person name="Ni X."/>
            <person name="Tian J."/>
            <person name="Zhou Y."/>
            <person name="Sheng Y."/>
            <person name="Liu T."/>
            <person name="Pan Y."/>
            <person name="Xia L."/>
            <person name="Li J."/>
            <person name="Zhao F."/>
            <person name="Cao W."/>
        </authorList>
    </citation>
    <scope>NUCLEOTIDE SEQUENCE</scope>
    <source>
        <strain evidence="2">Rmic-2018</strain>
        <tissue evidence="2">Larvae</tissue>
    </source>
</reference>
<keyword evidence="1" id="KW-0812">Transmembrane</keyword>
<keyword evidence="3" id="KW-1185">Reference proteome</keyword>
<organism evidence="2 3">
    <name type="scientific">Rhipicephalus microplus</name>
    <name type="common">Cattle tick</name>
    <name type="synonym">Boophilus microplus</name>
    <dbReference type="NCBI Taxonomy" id="6941"/>
    <lineage>
        <taxon>Eukaryota</taxon>
        <taxon>Metazoa</taxon>
        <taxon>Ecdysozoa</taxon>
        <taxon>Arthropoda</taxon>
        <taxon>Chelicerata</taxon>
        <taxon>Arachnida</taxon>
        <taxon>Acari</taxon>
        <taxon>Parasitiformes</taxon>
        <taxon>Ixodida</taxon>
        <taxon>Ixodoidea</taxon>
        <taxon>Ixodidae</taxon>
        <taxon>Rhipicephalinae</taxon>
        <taxon>Rhipicephalus</taxon>
        <taxon>Boophilus</taxon>
    </lineage>
</organism>